<dbReference type="CDD" id="cd01990">
    <property type="entry name" value="LarE-like"/>
    <property type="match status" value="1"/>
</dbReference>
<reference evidence="1 2" key="1">
    <citation type="journal article" date="2019" name="Environ. Microbiol.">
        <title>Genomics insights into ecotype formation of ammonia-oxidizing archaea in the deep ocean.</title>
        <authorList>
            <person name="Wang Y."/>
            <person name="Huang J.M."/>
            <person name="Cui G.J."/>
            <person name="Nunoura T."/>
            <person name="Takaki Y."/>
            <person name="Li W.L."/>
            <person name="Li J."/>
            <person name="Gao Z.M."/>
            <person name="Takai K."/>
            <person name="Zhang A.Q."/>
            <person name="Stepanauskas R."/>
        </authorList>
    </citation>
    <scope>NUCLEOTIDE SEQUENCE [LARGE SCALE GENOMIC DNA]</scope>
    <source>
        <strain evidence="1 2">C4</strain>
    </source>
</reference>
<dbReference type="PIRSF" id="PIRSF006661">
    <property type="entry name" value="PP-lp_UCP006661"/>
    <property type="match status" value="1"/>
</dbReference>
<dbReference type="AlphaFoldDB" id="A0A7K4MMS0"/>
<proteinExistence type="predicted"/>
<name>A0A7K4MMS0_9ARCH</name>
<accession>A0A7K4MMS0</accession>
<evidence type="ECO:0000313" key="1">
    <source>
        <dbReference type="EMBL" id="NWJ29852.1"/>
    </source>
</evidence>
<protein>
    <submittedName>
        <fullName evidence="1">ATP-dependent sacrificial sulfur transferase LarE</fullName>
    </submittedName>
</protein>
<comment type="caution">
    <text evidence="1">The sequence shown here is derived from an EMBL/GenBank/DDBJ whole genome shotgun (WGS) entry which is preliminary data.</text>
</comment>
<dbReference type="InterPro" id="IPR005232">
    <property type="entry name" value="LarE"/>
</dbReference>
<dbReference type="EMBL" id="JACATK010000010">
    <property type="protein sequence ID" value="NWJ29852.1"/>
    <property type="molecule type" value="Genomic_DNA"/>
</dbReference>
<dbReference type="Gene3D" id="3.40.50.620">
    <property type="entry name" value="HUPs"/>
    <property type="match status" value="1"/>
</dbReference>
<dbReference type="InterPro" id="IPR018317">
    <property type="entry name" value="QueC"/>
</dbReference>
<dbReference type="NCBIfam" id="TIGR00268">
    <property type="entry name" value="ATP-dependent sacrificial sulfur transferase LarE"/>
    <property type="match status" value="1"/>
</dbReference>
<evidence type="ECO:0000313" key="2">
    <source>
        <dbReference type="Proteomes" id="UP000568446"/>
    </source>
</evidence>
<dbReference type="InterPro" id="IPR052188">
    <property type="entry name" value="Ni-pincer_cofactor_biosynth"/>
</dbReference>
<dbReference type="Pfam" id="PF06508">
    <property type="entry name" value="QueC"/>
    <property type="match status" value="1"/>
</dbReference>
<organism evidence="1 2">
    <name type="scientific">Marine Group I thaumarchaeote</name>
    <dbReference type="NCBI Taxonomy" id="2511932"/>
    <lineage>
        <taxon>Archaea</taxon>
        <taxon>Nitrososphaerota</taxon>
        <taxon>Marine Group I</taxon>
    </lineage>
</organism>
<dbReference type="PANTHER" id="PTHR43169">
    <property type="entry name" value="EXSB FAMILY PROTEIN"/>
    <property type="match status" value="1"/>
</dbReference>
<sequence length="265" mass="29740">MTKLDELVNWFESKNKVMVALSGGVDSALVAYTAFQKLGNLAIAVTADYKTLSEEELHSAKQICREIGIKQLFLDYNELENEEFTKNDSNRCFHCRMELGDHLIALAQEHNVRVIVDGTNLDDLGDYRPGIEALKQNGIRSPLVETNFSKLQVRECAKSVGLSVYDKPSNSCLASRIPWGQRVTAEKLTRIEFGETIVKQLTNVKQVRVRDLNGSAKIEVDKVMISLFNDDILNEITKKLKMIGFSAVEIDQDGYKPGKINVIVD</sequence>
<gene>
    <name evidence="1" type="primary">larE</name>
    <name evidence="1" type="ORF">HX850_02920</name>
</gene>
<dbReference type="InterPro" id="IPR014729">
    <property type="entry name" value="Rossmann-like_a/b/a_fold"/>
</dbReference>
<dbReference type="GO" id="GO:0016783">
    <property type="term" value="F:sulfurtransferase activity"/>
    <property type="evidence" value="ECO:0007669"/>
    <property type="project" value="InterPro"/>
</dbReference>
<dbReference type="PANTHER" id="PTHR43169:SF2">
    <property type="entry name" value="NAD_GMP SYNTHASE DOMAIN-CONTAINING PROTEIN"/>
    <property type="match status" value="1"/>
</dbReference>
<dbReference type="SUPFAM" id="SSF52402">
    <property type="entry name" value="Adenine nucleotide alpha hydrolases-like"/>
    <property type="match status" value="1"/>
</dbReference>
<dbReference type="Proteomes" id="UP000568446">
    <property type="component" value="Unassembled WGS sequence"/>
</dbReference>
<keyword evidence="1" id="KW-0808">Transferase</keyword>